<dbReference type="PANTHER" id="PTHR48472">
    <property type="entry name" value="TC1-LIKE TRANSPOSASE DDE DOMAIN-CONTAINING PROTEIN"/>
    <property type="match status" value="1"/>
</dbReference>
<comment type="caution">
    <text evidence="2">The sequence shown here is derived from an EMBL/GenBank/DDBJ whole genome shotgun (WGS) entry which is preliminary data.</text>
</comment>
<dbReference type="InterPro" id="IPR009057">
    <property type="entry name" value="Homeodomain-like_sf"/>
</dbReference>
<proteinExistence type="predicted"/>
<dbReference type="Pfam" id="PF13358">
    <property type="entry name" value="DDE_3"/>
    <property type="match status" value="1"/>
</dbReference>
<name>A0A6A3KC30_9STRA</name>
<dbReference type="Gene3D" id="3.30.420.10">
    <property type="entry name" value="Ribonuclease H-like superfamily/Ribonuclease H"/>
    <property type="match status" value="1"/>
</dbReference>
<dbReference type="EMBL" id="QXFW01000740">
    <property type="protein sequence ID" value="KAE9004082.1"/>
    <property type="molecule type" value="Genomic_DNA"/>
</dbReference>
<dbReference type="InterPro" id="IPR036397">
    <property type="entry name" value="RNaseH_sf"/>
</dbReference>
<dbReference type="GO" id="GO:0003676">
    <property type="term" value="F:nucleic acid binding"/>
    <property type="evidence" value="ECO:0007669"/>
    <property type="project" value="InterPro"/>
</dbReference>
<dbReference type="AlphaFoldDB" id="A0A6A3KC30"/>
<gene>
    <name evidence="2" type="ORF">PF011_g12612</name>
</gene>
<evidence type="ECO:0000259" key="1">
    <source>
        <dbReference type="Pfam" id="PF13358"/>
    </source>
</evidence>
<feature type="domain" description="Tc1-like transposase DDE" evidence="1">
    <location>
        <begin position="150"/>
        <end position="291"/>
    </location>
</feature>
<sequence>MPKEPKHSLAARARVLDAHQQGADWEHVAKHNDIPRATARRIVVSGGPEVKQRGGSRAANIKCTPEIEAALVAYVEENCLLTLEQLKTIVWVDFGVDLSTSLISQKLTGQLHTVKQVRVEPATCNSEVNIQKRKQFALDLLKYSAEGAFIVYYDESNYNLYCKRMQGRALKGKRAIVKLPPSKGKNLQIQCVVSTEVGLLHYETQGGSIKMEENAAIVNAVYDAAKTHPVYQQHFAGKPVVIVLDNAPAHRKTEELVREREDLVLLRLAPYSPMCNPIEGCFSVLKAAIKRFLALSHDAMLSAPRGQMTELHMQLLEQAAEVCMNCMDLRLVNKMALHCAQAVAAAMRGEPMEYGT</sequence>
<dbReference type="PANTHER" id="PTHR48472:SF1">
    <property type="entry name" value="TC1-LIKE TRANSPOSASE DDE DOMAIN-CONTAINING PROTEIN"/>
    <property type="match status" value="1"/>
</dbReference>
<accession>A0A6A3KC30</accession>
<dbReference type="Proteomes" id="UP000460718">
    <property type="component" value="Unassembled WGS sequence"/>
</dbReference>
<evidence type="ECO:0000313" key="3">
    <source>
        <dbReference type="Proteomes" id="UP000460718"/>
    </source>
</evidence>
<organism evidence="2 3">
    <name type="scientific">Phytophthora fragariae</name>
    <dbReference type="NCBI Taxonomy" id="53985"/>
    <lineage>
        <taxon>Eukaryota</taxon>
        <taxon>Sar</taxon>
        <taxon>Stramenopiles</taxon>
        <taxon>Oomycota</taxon>
        <taxon>Peronosporomycetes</taxon>
        <taxon>Peronosporales</taxon>
        <taxon>Peronosporaceae</taxon>
        <taxon>Phytophthora</taxon>
    </lineage>
</organism>
<evidence type="ECO:0000313" key="2">
    <source>
        <dbReference type="EMBL" id="KAE9004082.1"/>
    </source>
</evidence>
<protein>
    <recommendedName>
        <fullName evidence="1">Tc1-like transposase DDE domain-containing protein</fullName>
    </recommendedName>
</protein>
<reference evidence="2 3" key="1">
    <citation type="submission" date="2018-09" db="EMBL/GenBank/DDBJ databases">
        <title>Genomic investigation of the strawberry pathogen Phytophthora fragariae indicates pathogenicity is determined by transcriptional variation in three key races.</title>
        <authorList>
            <person name="Adams T.M."/>
            <person name="Armitage A.D."/>
            <person name="Sobczyk M.K."/>
            <person name="Bates H.J."/>
            <person name="Dunwell J.M."/>
            <person name="Nellist C.F."/>
            <person name="Harrison R.J."/>
        </authorList>
    </citation>
    <scope>NUCLEOTIDE SEQUENCE [LARGE SCALE GENOMIC DNA]</scope>
    <source>
        <strain evidence="2 3">SCRP245</strain>
    </source>
</reference>
<dbReference type="InterPro" id="IPR038717">
    <property type="entry name" value="Tc1-like_DDE_dom"/>
</dbReference>
<dbReference type="SUPFAM" id="SSF46689">
    <property type="entry name" value="Homeodomain-like"/>
    <property type="match status" value="1"/>
</dbReference>